<evidence type="ECO:0000313" key="4">
    <source>
        <dbReference type="Proteomes" id="UP001215280"/>
    </source>
</evidence>
<protein>
    <submittedName>
        <fullName evidence="3">Uncharacterized protein</fullName>
    </submittedName>
</protein>
<evidence type="ECO:0000256" key="2">
    <source>
        <dbReference type="SAM" id="Phobius"/>
    </source>
</evidence>
<proteinExistence type="predicted"/>
<organism evidence="3 4">
    <name type="scientific">Mycena maculata</name>
    <dbReference type="NCBI Taxonomy" id="230809"/>
    <lineage>
        <taxon>Eukaryota</taxon>
        <taxon>Fungi</taxon>
        <taxon>Dikarya</taxon>
        <taxon>Basidiomycota</taxon>
        <taxon>Agaricomycotina</taxon>
        <taxon>Agaricomycetes</taxon>
        <taxon>Agaricomycetidae</taxon>
        <taxon>Agaricales</taxon>
        <taxon>Marasmiineae</taxon>
        <taxon>Mycenaceae</taxon>
        <taxon>Mycena</taxon>
    </lineage>
</organism>
<feature type="compositionally biased region" description="Low complexity" evidence="1">
    <location>
        <begin position="11"/>
        <end position="25"/>
    </location>
</feature>
<feature type="transmembrane region" description="Helical" evidence="2">
    <location>
        <begin position="49"/>
        <end position="67"/>
    </location>
</feature>
<keyword evidence="2" id="KW-1133">Transmembrane helix</keyword>
<gene>
    <name evidence="3" type="ORF">DFH07DRAFT_818869</name>
</gene>
<keyword evidence="2" id="KW-0812">Transmembrane</keyword>
<comment type="caution">
    <text evidence="3">The sequence shown here is derived from an EMBL/GenBank/DDBJ whole genome shotgun (WGS) entry which is preliminary data.</text>
</comment>
<dbReference type="Proteomes" id="UP001215280">
    <property type="component" value="Unassembled WGS sequence"/>
</dbReference>
<dbReference type="AlphaFoldDB" id="A0AAD7J6P5"/>
<evidence type="ECO:0000313" key="3">
    <source>
        <dbReference type="EMBL" id="KAJ7758136.1"/>
    </source>
</evidence>
<sequence length="145" mass="15269">MASRVGRQVFSSTARAARSVRSTARPSKRFMSADAAAHHDEPFKPKSDLPWIIAAAAVTGPALAYLLKDTFEIKKRIAAGHHGHDAHDAHAAHTEAHEEHATPAVMKDDEGTEADVSSAVNDATAADVPNAADAVSISSGRVRCP</sequence>
<dbReference type="EMBL" id="JARJLG010000056">
    <property type="protein sequence ID" value="KAJ7758136.1"/>
    <property type="molecule type" value="Genomic_DNA"/>
</dbReference>
<evidence type="ECO:0000256" key="1">
    <source>
        <dbReference type="SAM" id="MobiDB-lite"/>
    </source>
</evidence>
<feature type="region of interest" description="Disordered" evidence="1">
    <location>
        <begin position="1"/>
        <end position="28"/>
    </location>
</feature>
<keyword evidence="2" id="KW-0472">Membrane</keyword>
<name>A0AAD7J6P5_9AGAR</name>
<reference evidence="3" key="1">
    <citation type="submission" date="2023-03" db="EMBL/GenBank/DDBJ databases">
        <title>Massive genome expansion in bonnet fungi (Mycena s.s.) driven by repeated elements and novel gene families across ecological guilds.</title>
        <authorList>
            <consortium name="Lawrence Berkeley National Laboratory"/>
            <person name="Harder C.B."/>
            <person name="Miyauchi S."/>
            <person name="Viragh M."/>
            <person name="Kuo A."/>
            <person name="Thoen E."/>
            <person name="Andreopoulos B."/>
            <person name="Lu D."/>
            <person name="Skrede I."/>
            <person name="Drula E."/>
            <person name="Henrissat B."/>
            <person name="Morin E."/>
            <person name="Kohler A."/>
            <person name="Barry K."/>
            <person name="LaButti K."/>
            <person name="Morin E."/>
            <person name="Salamov A."/>
            <person name="Lipzen A."/>
            <person name="Mereny Z."/>
            <person name="Hegedus B."/>
            <person name="Baldrian P."/>
            <person name="Stursova M."/>
            <person name="Weitz H."/>
            <person name="Taylor A."/>
            <person name="Grigoriev I.V."/>
            <person name="Nagy L.G."/>
            <person name="Martin F."/>
            <person name="Kauserud H."/>
        </authorList>
    </citation>
    <scope>NUCLEOTIDE SEQUENCE</scope>
    <source>
        <strain evidence="3">CBHHK188m</strain>
    </source>
</reference>
<keyword evidence="4" id="KW-1185">Reference proteome</keyword>
<accession>A0AAD7J6P5</accession>